<gene>
    <name evidence="1" type="ORF">C6P98_07900</name>
</gene>
<dbReference type="EMBL" id="PVFZ01000026">
    <property type="protein sequence ID" value="PRF25371.1"/>
    <property type="molecule type" value="Genomic_DNA"/>
</dbReference>
<comment type="caution">
    <text evidence="1">The sequence shown here is derived from an EMBL/GenBank/DDBJ whole genome shotgun (WGS) entry which is preliminary data.</text>
</comment>
<evidence type="ECO:0000313" key="2">
    <source>
        <dbReference type="Proteomes" id="UP000237686"/>
    </source>
</evidence>
<proteinExistence type="predicted"/>
<name>A0A8E2UU16_9BURK</name>
<sequence>MRGTVARCAIARRTACRNGASVLRVARERRAGQAMGGAPSCAAAPAKAPCECADARCCTCASGGG</sequence>
<accession>A0A8E2UU16</accession>
<dbReference type="Proteomes" id="UP000237686">
    <property type="component" value="Unassembled WGS sequence"/>
</dbReference>
<protein>
    <submittedName>
        <fullName evidence="1">Uncharacterized protein</fullName>
    </submittedName>
</protein>
<dbReference type="AlphaFoldDB" id="A0A8E2UU16"/>
<evidence type="ECO:0000313" key="1">
    <source>
        <dbReference type="EMBL" id="PRF25371.1"/>
    </source>
</evidence>
<reference evidence="1 2" key="1">
    <citation type="submission" date="2018-03" db="EMBL/GenBank/DDBJ databases">
        <authorList>
            <person name="Nguyen K."/>
            <person name="Fouts D."/>
            <person name="Sutton G."/>
        </authorList>
    </citation>
    <scope>NUCLEOTIDE SEQUENCE [LARGE SCALE GENOMIC DNA]</scope>
    <source>
        <strain evidence="1 2">AU17135</strain>
    </source>
</reference>
<organism evidence="1 2">
    <name type="scientific">Burkholderia multivorans</name>
    <dbReference type="NCBI Taxonomy" id="87883"/>
    <lineage>
        <taxon>Bacteria</taxon>
        <taxon>Pseudomonadati</taxon>
        <taxon>Pseudomonadota</taxon>
        <taxon>Betaproteobacteria</taxon>
        <taxon>Burkholderiales</taxon>
        <taxon>Burkholderiaceae</taxon>
        <taxon>Burkholderia</taxon>
        <taxon>Burkholderia cepacia complex</taxon>
    </lineage>
</organism>